<dbReference type="GO" id="GO:0008757">
    <property type="term" value="F:S-adenosylmethionine-dependent methyltransferase activity"/>
    <property type="evidence" value="ECO:0007669"/>
    <property type="project" value="InterPro"/>
</dbReference>
<gene>
    <name evidence="4" type="ORF">KDA82_32905</name>
</gene>
<keyword evidence="1 4" id="KW-0489">Methyltransferase</keyword>
<dbReference type="Proteomes" id="UP000675554">
    <property type="component" value="Unassembled WGS sequence"/>
</dbReference>
<dbReference type="PROSITE" id="PS51585">
    <property type="entry name" value="SAM_MT_TPMT"/>
    <property type="match status" value="1"/>
</dbReference>
<evidence type="ECO:0000256" key="3">
    <source>
        <dbReference type="ARBA" id="ARBA00022691"/>
    </source>
</evidence>
<dbReference type="SUPFAM" id="SSF53335">
    <property type="entry name" value="S-adenosyl-L-methionine-dependent methyltransferases"/>
    <property type="match status" value="1"/>
</dbReference>
<evidence type="ECO:0000256" key="1">
    <source>
        <dbReference type="ARBA" id="ARBA00022603"/>
    </source>
</evidence>
<dbReference type="AlphaFoldDB" id="A0A8T4J5Y3"/>
<proteinExistence type="predicted"/>
<protein>
    <submittedName>
        <fullName evidence="4">Methyltransferase domain-containing protein</fullName>
    </submittedName>
</protein>
<feature type="non-terminal residue" evidence="4">
    <location>
        <position position="86"/>
    </location>
</feature>
<evidence type="ECO:0000313" key="5">
    <source>
        <dbReference type="Proteomes" id="UP000675554"/>
    </source>
</evidence>
<name>A0A8T4J5Y3_9ACTN</name>
<organism evidence="4 5">
    <name type="scientific">Streptomyces daliensis</name>
    <dbReference type="NCBI Taxonomy" id="299421"/>
    <lineage>
        <taxon>Bacteria</taxon>
        <taxon>Bacillati</taxon>
        <taxon>Actinomycetota</taxon>
        <taxon>Actinomycetes</taxon>
        <taxon>Kitasatosporales</taxon>
        <taxon>Streptomycetaceae</taxon>
        <taxon>Streptomyces</taxon>
    </lineage>
</organism>
<dbReference type="EMBL" id="JAGSMN010001038">
    <property type="protein sequence ID" value="MBR7677707.1"/>
    <property type="molecule type" value="Genomic_DNA"/>
</dbReference>
<keyword evidence="3" id="KW-0949">S-adenosyl-L-methionine</keyword>
<dbReference type="Pfam" id="PF05724">
    <property type="entry name" value="TPMT"/>
    <property type="match status" value="1"/>
</dbReference>
<dbReference type="Gene3D" id="3.40.50.150">
    <property type="entry name" value="Vaccinia Virus protein VP39"/>
    <property type="match status" value="1"/>
</dbReference>
<keyword evidence="5" id="KW-1185">Reference proteome</keyword>
<dbReference type="InterPro" id="IPR008854">
    <property type="entry name" value="TPMT"/>
</dbReference>
<sequence>MTAAETSDREFWDARYRENGQIWSGEPNEALVREVSGLAPGRALELGCGEGGDAVWLARQGWRVTATDISGVALARAEEHAARAGA</sequence>
<comment type="caution">
    <text evidence="4">The sequence shown here is derived from an EMBL/GenBank/DDBJ whole genome shotgun (WGS) entry which is preliminary data.</text>
</comment>
<accession>A0A8T4J5Y3</accession>
<keyword evidence="2" id="KW-0808">Transferase</keyword>
<reference evidence="4" key="1">
    <citation type="submission" date="2021-04" db="EMBL/GenBank/DDBJ databases">
        <title>Sequencing of actinobacteria type strains.</title>
        <authorList>
            <person name="Nguyen G.-S."/>
            <person name="Wentzel A."/>
        </authorList>
    </citation>
    <scope>NUCLEOTIDE SEQUENCE</scope>
    <source>
        <strain evidence="4">DSM 42095</strain>
    </source>
</reference>
<dbReference type="CDD" id="cd02440">
    <property type="entry name" value="AdoMet_MTases"/>
    <property type="match status" value="1"/>
</dbReference>
<evidence type="ECO:0000256" key="2">
    <source>
        <dbReference type="ARBA" id="ARBA00022679"/>
    </source>
</evidence>
<dbReference type="GO" id="GO:0032259">
    <property type="term" value="P:methylation"/>
    <property type="evidence" value="ECO:0007669"/>
    <property type="project" value="UniProtKB-KW"/>
</dbReference>
<dbReference type="InterPro" id="IPR029063">
    <property type="entry name" value="SAM-dependent_MTases_sf"/>
</dbReference>
<evidence type="ECO:0000313" key="4">
    <source>
        <dbReference type="EMBL" id="MBR7677707.1"/>
    </source>
</evidence>